<accession>A0ACC1JM89</accession>
<gene>
    <name evidence="1" type="ORF">IWQ57_005596</name>
</gene>
<keyword evidence="2" id="KW-1185">Reference proteome</keyword>
<comment type="caution">
    <text evidence="1">The sequence shown here is derived from an EMBL/GenBank/DDBJ whole genome shotgun (WGS) entry which is preliminary data.</text>
</comment>
<dbReference type="EMBL" id="JANBUJ010002771">
    <property type="protein sequence ID" value="KAJ2763293.1"/>
    <property type="molecule type" value="Genomic_DNA"/>
</dbReference>
<organism evidence="1 2">
    <name type="scientific">Coemansia nantahalensis</name>
    <dbReference type="NCBI Taxonomy" id="2789366"/>
    <lineage>
        <taxon>Eukaryota</taxon>
        <taxon>Fungi</taxon>
        <taxon>Fungi incertae sedis</taxon>
        <taxon>Zoopagomycota</taxon>
        <taxon>Kickxellomycotina</taxon>
        <taxon>Kickxellomycetes</taxon>
        <taxon>Kickxellales</taxon>
        <taxon>Kickxellaceae</taxon>
        <taxon>Coemansia</taxon>
    </lineage>
</organism>
<name>A0ACC1JM89_9FUNG</name>
<dbReference type="Proteomes" id="UP001140234">
    <property type="component" value="Unassembled WGS sequence"/>
</dbReference>
<evidence type="ECO:0000313" key="2">
    <source>
        <dbReference type="Proteomes" id="UP001140234"/>
    </source>
</evidence>
<reference evidence="1" key="1">
    <citation type="submission" date="2022-07" db="EMBL/GenBank/DDBJ databases">
        <title>Phylogenomic reconstructions and comparative analyses of Kickxellomycotina fungi.</title>
        <authorList>
            <person name="Reynolds N.K."/>
            <person name="Stajich J.E."/>
            <person name="Barry K."/>
            <person name="Grigoriev I.V."/>
            <person name="Crous P."/>
            <person name="Smith M.E."/>
        </authorList>
    </citation>
    <scope>NUCLEOTIDE SEQUENCE</scope>
    <source>
        <strain evidence="1">CBS 109366</strain>
    </source>
</reference>
<feature type="non-terminal residue" evidence="1">
    <location>
        <position position="1"/>
    </location>
</feature>
<proteinExistence type="predicted"/>
<protein>
    <submittedName>
        <fullName evidence="1">Uncharacterized protein</fullName>
    </submittedName>
</protein>
<sequence>GLRLLGGTGAGAQTVASTVAALAARHERRALCGPLRLAMMDTALALAHGSLGWDAGGGAGSAPDADGLAFVACKAAVYWALAASECAASGSDIEARTGPAVAYLAAATADAECCKLHAQILIVLSGTLDDEDAAIGAFDAAVAALERARQLDPSDMDVASQLEDLGVSA</sequence>
<evidence type="ECO:0000313" key="1">
    <source>
        <dbReference type="EMBL" id="KAJ2763293.1"/>
    </source>
</evidence>